<dbReference type="AlphaFoldDB" id="A0A1G4NWM4"/>
<name>A0A1G4NWM4_9FLOR</name>
<dbReference type="GO" id="GO:0009536">
    <property type="term" value="C:plastid"/>
    <property type="evidence" value="ECO:0007669"/>
    <property type="project" value="UniProtKB-SubCell"/>
</dbReference>
<keyword evidence="4 6" id="KW-0934">Plastid</keyword>
<dbReference type="EMBL" id="LT622871">
    <property type="protein sequence ID" value="SCW23057.1"/>
    <property type="molecule type" value="Genomic_DNA"/>
</dbReference>
<keyword evidence="6" id="KW-0150">Chloroplast</keyword>
<dbReference type="Pfam" id="PF05421">
    <property type="entry name" value="DUF751"/>
    <property type="match status" value="1"/>
</dbReference>
<feature type="transmembrane region" description="Helical" evidence="5">
    <location>
        <begin position="38"/>
        <end position="58"/>
    </location>
</feature>
<evidence type="ECO:0000256" key="2">
    <source>
        <dbReference type="ARBA" id="ARBA00010985"/>
    </source>
</evidence>
<gene>
    <name evidence="6" type="primary">ycf33</name>
    <name evidence="6" type="ORF">H1444_200</name>
</gene>
<accession>A0A1G4NWM4</accession>
<evidence type="ECO:0000256" key="3">
    <source>
        <dbReference type="ARBA" id="ARBA00021584"/>
    </source>
</evidence>
<feature type="transmembrane region" description="Helical" evidence="5">
    <location>
        <begin position="14"/>
        <end position="31"/>
    </location>
</feature>
<keyword evidence="5" id="KW-0812">Transmembrane</keyword>
<comment type="similarity">
    <text evidence="2">Belongs to the ycf33 family.</text>
</comment>
<evidence type="ECO:0000256" key="1">
    <source>
        <dbReference type="ARBA" id="ARBA00004474"/>
    </source>
</evidence>
<organism evidence="6">
    <name type="scientific">Nemalion sp. H.1444</name>
    <dbReference type="NCBI Taxonomy" id="1907586"/>
    <lineage>
        <taxon>Eukaryota</taxon>
        <taxon>Rhodophyta</taxon>
        <taxon>Florideophyceae</taxon>
        <taxon>Nemaliophycidae</taxon>
        <taxon>Nemaliales</taxon>
        <taxon>Nemaliaceae</taxon>
        <taxon>Nemalion</taxon>
    </lineage>
</organism>
<sequence>MHTFWDNIWRFPKFIISVFLGFFLTAVYPIFQLSKNRKISYLVLATLLLIIITLYLVLKLMLNYD</sequence>
<reference evidence="6" key="1">
    <citation type="submission" date="2016-10" db="EMBL/GenBank/DDBJ databases">
        <title>Chloroplast genomes as a tool to resolve red algal phylogenies: a case study in the Nemaliales.</title>
        <authorList>
            <person name="Costa J.F."/>
            <person name="Lin S.M."/>
            <person name="Macaya E.C."/>
            <person name="Fernandez-Garcia C."/>
            <person name="Verbruggen H."/>
        </authorList>
    </citation>
    <scope>NUCLEOTIDE SEQUENCE</scope>
    <source>
        <strain evidence="6">H.1444</strain>
    </source>
</reference>
<dbReference type="InterPro" id="IPR008470">
    <property type="entry name" value="Uncharacterised_Ycf33"/>
</dbReference>
<evidence type="ECO:0000256" key="4">
    <source>
        <dbReference type="ARBA" id="ARBA00022640"/>
    </source>
</evidence>
<evidence type="ECO:0000313" key="6">
    <source>
        <dbReference type="EMBL" id="SCW23057.1"/>
    </source>
</evidence>
<reference evidence="6" key="2">
    <citation type="submission" date="2016-10" db="EMBL/GenBank/DDBJ databases">
        <authorList>
            <person name="de Groot N.N."/>
        </authorList>
    </citation>
    <scope>NUCLEOTIDE SEQUENCE</scope>
    <source>
        <strain evidence="6">H.1444</strain>
    </source>
</reference>
<evidence type="ECO:0000256" key="5">
    <source>
        <dbReference type="SAM" id="Phobius"/>
    </source>
</evidence>
<keyword evidence="5" id="KW-0472">Membrane</keyword>
<proteinExistence type="inferred from homology"/>
<protein>
    <recommendedName>
        <fullName evidence="3">Uncharacterized protein ycf33</fullName>
    </recommendedName>
</protein>
<comment type="subcellular location">
    <subcellularLocation>
        <location evidence="1">Plastid</location>
    </subcellularLocation>
</comment>
<keyword evidence="5" id="KW-1133">Transmembrane helix</keyword>
<geneLocation type="chloroplast" evidence="6"/>